<dbReference type="Pfam" id="PF12840">
    <property type="entry name" value="HTH_20"/>
    <property type="match status" value="1"/>
</dbReference>
<accession>A0ABW7Z2G8</accession>
<dbReference type="EMBL" id="JBITGY010000009">
    <property type="protein sequence ID" value="MFI6502377.1"/>
    <property type="molecule type" value="Genomic_DNA"/>
</dbReference>
<sequence>MNPLEERVEELERRVALLEGDSSPAAPAPADLLALIQSRPGTIMYGGAAGFGERHYMWAMEHPAAEVAAAHWPAAATLLEHLGSAPRLALLAAVLHEPRTSKELQETLGETSTGHLYHHLKDLQSAGLLVQPRRGEYAIAPHAVVPLMTIVAIAMELGS</sequence>
<dbReference type="SUPFAM" id="SSF46785">
    <property type="entry name" value="Winged helix' DNA-binding domain"/>
    <property type="match status" value="1"/>
</dbReference>
<reference evidence="2 3" key="1">
    <citation type="submission" date="2024-10" db="EMBL/GenBank/DDBJ databases">
        <title>The Natural Products Discovery Center: Release of the First 8490 Sequenced Strains for Exploring Actinobacteria Biosynthetic Diversity.</title>
        <authorList>
            <person name="Kalkreuter E."/>
            <person name="Kautsar S.A."/>
            <person name="Yang D."/>
            <person name="Bader C.D."/>
            <person name="Teijaro C.N."/>
            <person name="Fluegel L."/>
            <person name="Davis C.M."/>
            <person name="Simpson J.R."/>
            <person name="Lauterbach L."/>
            <person name="Steele A.D."/>
            <person name="Gui C."/>
            <person name="Meng S."/>
            <person name="Li G."/>
            <person name="Viehrig K."/>
            <person name="Ye F."/>
            <person name="Su P."/>
            <person name="Kiefer A.F."/>
            <person name="Nichols A."/>
            <person name="Cepeda A.J."/>
            <person name="Yan W."/>
            <person name="Fan B."/>
            <person name="Jiang Y."/>
            <person name="Adhikari A."/>
            <person name="Zheng C.-J."/>
            <person name="Schuster L."/>
            <person name="Cowan T.M."/>
            <person name="Smanski M.J."/>
            <person name="Chevrette M.G."/>
            <person name="De Carvalho L.P.S."/>
            <person name="Shen B."/>
        </authorList>
    </citation>
    <scope>NUCLEOTIDE SEQUENCE [LARGE SCALE GENOMIC DNA]</scope>
    <source>
        <strain evidence="2 3">NPDC050545</strain>
    </source>
</reference>
<dbReference type="RefSeq" id="WP_397087594.1">
    <property type="nucleotide sequence ID" value="NZ_JBITGY010000009.1"/>
</dbReference>
<dbReference type="InterPro" id="IPR036388">
    <property type="entry name" value="WH-like_DNA-bd_sf"/>
</dbReference>
<keyword evidence="3" id="KW-1185">Reference proteome</keyword>
<feature type="domain" description="HTH arsR-type" evidence="1">
    <location>
        <begin position="77"/>
        <end position="156"/>
    </location>
</feature>
<dbReference type="Proteomes" id="UP001612741">
    <property type="component" value="Unassembled WGS sequence"/>
</dbReference>
<dbReference type="SMART" id="SM00418">
    <property type="entry name" value="HTH_ARSR"/>
    <property type="match status" value="1"/>
</dbReference>
<dbReference type="InterPro" id="IPR011991">
    <property type="entry name" value="ArsR-like_HTH"/>
</dbReference>
<proteinExistence type="predicted"/>
<evidence type="ECO:0000313" key="3">
    <source>
        <dbReference type="Proteomes" id="UP001612741"/>
    </source>
</evidence>
<gene>
    <name evidence="2" type="ORF">ACIBG2_33715</name>
</gene>
<dbReference type="InterPro" id="IPR001845">
    <property type="entry name" value="HTH_ArsR_DNA-bd_dom"/>
</dbReference>
<name>A0ABW7Z2G8_9ACTN</name>
<protein>
    <submittedName>
        <fullName evidence="2">Helix-turn-helix domain-containing protein</fullName>
    </submittedName>
</protein>
<dbReference type="InterPro" id="IPR036390">
    <property type="entry name" value="WH_DNA-bd_sf"/>
</dbReference>
<evidence type="ECO:0000313" key="2">
    <source>
        <dbReference type="EMBL" id="MFI6502377.1"/>
    </source>
</evidence>
<organism evidence="2 3">
    <name type="scientific">Nonomuraea typhae</name>
    <dbReference type="NCBI Taxonomy" id="2603600"/>
    <lineage>
        <taxon>Bacteria</taxon>
        <taxon>Bacillati</taxon>
        <taxon>Actinomycetota</taxon>
        <taxon>Actinomycetes</taxon>
        <taxon>Streptosporangiales</taxon>
        <taxon>Streptosporangiaceae</taxon>
        <taxon>Nonomuraea</taxon>
    </lineage>
</organism>
<dbReference type="Gene3D" id="1.10.10.10">
    <property type="entry name" value="Winged helix-like DNA-binding domain superfamily/Winged helix DNA-binding domain"/>
    <property type="match status" value="1"/>
</dbReference>
<comment type="caution">
    <text evidence="2">The sequence shown here is derived from an EMBL/GenBank/DDBJ whole genome shotgun (WGS) entry which is preliminary data.</text>
</comment>
<dbReference type="CDD" id="cd00090">
    <property type="entry name" value="HTH_ARSR"/>
    <property type="match status" value="1"/>
</dbReference>
<evidence type="ECO:0000259" key="1">
    <source>
        <dbReference type="SMART" id="SM00418"/>
    </source>
</evidence>